<dbReference type="Proteomes" id="UP000276834">
    <property type="component" value="Unassembled WGS sequence"/>
</dbReference>
<dbReference type="AlphaFoldDB" id="A0A3L8SHG3"/>
<organism evidence="1 2">
    <name type="scientific">Chloebia gouldiae</name>
    <name type="common">Gouldian finch</name>
    <name type="synonym">Erythrura gouldiae</name>
    <dbReference type="NCBI Taxonomy" id="44316"/>
    <lineage>
        <taxon>Eukaryota</taxon>
        <taxon>Metazoa</taxon>
        <taxon>Chordata</taxon>
        <taxon>Craniata</taxon>
        <taxon>Vertebrata</taxon>
        <taxon>Euteleostomi</taxon>
        <taxon>Archelosauria</taxon>
        <taxon>Archosauria</taxon>
        <taxon>Dinosauria</taxon>
        <taxon>Saurischia</taxon>
        <taxon>Theropoda</taxon>
        <taxon>Coelurosauria</taxon>
        <taxon>Aves</taxon>
        <taxon>Neognathae</taxon>
        <taxon>Neoaves</taxon>
        <taxon>Telluraves</taxon>
        <taxon>Australaves</taxon>
        <taxon>Passeriformes</taxon>
        <taxon>Passeroidea</taxon>
        <taxon>Passeridae</taxon>
        <taxon>Chloebia</taxon>
    </lineage>
</organism>
<accession>A0A3L8SHG3</accession>
<protein>
    <submittedName>
        <fullName evidence="1">Uncharacterized protein</fullName>
    </submittedName>
</protein>
<sequence length="452" mass="47851">SPCSSPRLVLTEGDLLCDAAATSRLLPRLGVITPISSWVSGLCNSFKLTPFSLGFAAAEGDFTSLLIPNMFSMGSTLSFGVWKMRRIPTMSSTGWGFSFGLFLVEVTPGTAFTASLLSTGVSSSLFKAISSVSGSSSCCGVLRSCLMPDRSSTDSGFRRSDFCFGVFMSCLMPDRTSAGSNVCFGVFMSCLMPDKTSAGSNFCSGVFMSCLMPDKASANSNFCFGVFMSCLMPDKASASSNFCFGVFMSCLMPERTSAGSNFCFGVFMSCLMPDKTSAGSNFCFGVFMSCLMPDRTSAGSNFCFGVFMSCLMPERTSAGSNFCFGVFMSCLMPDRTSPLSSGKGSCVLSILHSGSSLGAPTGISGRDFSFNDPRLGALGVSGFPGSIPEVSLGGDTKRDRELLLLGVGGRSRSAKFFLVNQDLLKGTLESSWGQKSVRNDNKEPSLKIRRMG</sequence>
<name>A0A3L8SHG3_CHLGU</name>
<evidence type="ECO:0000313" key="2">
    <source>
        <dbReference type="Proteomes" id="UP000276834"/>
    </source>
</evidence>
<evidence type="ECO:0000313" key="1">
    <source>
        <dbReference type="EMBL" id="RLW02184.1"/>
    </source>
</evidence>
<keyword evidence="2" id="KW-1185">Reference proteome</keyword>
<dbReference type="OrthoDB" id="9368384at2759"/>
<feature type="non-terminal residue" evidence="1">
    <location>
        <position position="452"/>
    </location>
</feature>
<proteinExistence type="predicted"/>
<reference evidence="1 2" key="1">
    <citation type="journal article" date="2018" name="Proc. R. Soc. B">
        <title>A non-coding region near Follistatin controls head colour polymorphism in the Gouldian finch.</title>
        <authorList>
            <person name="Toomey M.B."/>
            <person name="Marques C.I."/>
            <person name="Andrade P."/>
            <person name="Araujo P.M."/>
            <person name="Sabatino S."/>
            <person name="Gazda M.A."/>
            <person name="Afonso S."/>
            <person name="Lopes R.J."/>
            <person name="Corbo J.C."/>
            <person name="Carneiro M."/>
        </authorList>
    </citation>
    <scope>NUCLEOTIDE SEQUENCE [LARGE SCALE GENOMIC DNA]</scope>
    <source>
        <strain evidence="1">Red01</strain>
        <tissue evidence="1">Muscle</tissue>
    </source>
</reference>
<dbReference type="EMBL" id="QUSF01000019">
    <property type="protein sequence ID" value="RLW02184.1"/>
    <property type="molecule type" value="Genomic_DNA"/>
</dbReference>
<gene>
    <name evidence="1" type="ORF">DV515_00007484</name>
</gene>
<feature type="non-terminal residue" evidence="1">
    <location>
        <position position="1"/>
    </location>
</feature>
<comment type="caution">
    <text evidence="1">The sequence shown here is derived from an EMBL/GenBank/DDBJ whole genome shotgun (WGS) entry which is preliminary data.</text>
</comment>